<dbReference type="SMART" id="SM01323">
    <property type="entry name" value="YajC"/>
    <property type="match status" value="1"/>
</dbReference>
<organism evidence="12">
    <name type="scientific">uncultured Campylobacterales bacterium</name>
    <dbReference type="NCBI Taxonomy" id="352960"/>
    <lineage>
        <taxon>Bacteria</taxon>
        <taxon>Pseudomonadati</taxon>
        <taxon>Campylobacterota</taxon>
        <taxon>Epsilonproteobacteria</taxon>
        <taxon>Campylobacterales</taxon>
        <taxon>environmental samples</taxon>
    </lineage>
</organism>
<feature type="transmembrane region" description="Helical" evidence="11">
    <location>
        <begin position="6"/>
        <end position="25"/>
    </location>
</feature>
<dbReference type="GO" id="GO:0015031">
    <property type="term" value="P:protein transport"/>
    <property type="evidence" value="ECO:0007669"/>
    <property type="project" value="UniProtKB-KW"/>
</dbReference>
<evidence type="ECO:0000256" key="1">
    <source>
        <dbReference type="ARBA" id="ARBA00004162"/>
    </source>
</evidence>
<accession>A0A6S6TDY7</accession>
<keyword evidence="9" id="KW-0811">Translocation</keyword>
<evidence type="ECO:0000256" key="11">
    <source>
        <dbReference type="SAM" id="Phobius"/>
    </source>
</evidence>
<dbReference type="GO" id="GO:0005886">
    <property type="term" value="C:plasma membrane"/>
    <property type="evidence" value="ECO:0007669"/>
    <property type="project" value="UniProtKB-SubCell"/>
</dbReference>
<evidence type="ECO:0000256" key="2">
    <source>
        <dbReference type="ARBA" id="ARBA00006742"/>
    </source>
</evidence>
<proteinExistence type="inferred from homology"/>
<evidence type="ECO:0000256" key="6">
    <source>
        <dbReference type="ARBA" id="ARBA00022692"/>
    </source>
</evidence>
<evidence type="ECO:0000256" key="9">
    <source>
        <dbReference type="ARBA" id="ARBA00023010"/>
    </source>
</evidence>
<keyword evidence="6 11" id="KW-0812">Transmembrane</keyword>
<keyword evidence="4" id="KW-0813">Transport</keyword>
<comment type="subcellular location">
    <subcellularLocation>
        <location evidence="1">Cell membrane</location>
        <topology evidence="1">Single-pass membrane protein</topology>
    </subcellularLocation>
</comment>
<comment type="similarity">
    <text evidence="2">Belongs to the YajC family.</text>
</comment>
<dbReference type="NCBIfam" id="TIGR00739">
    <property type="entry name" value="yajC"/>
    <property type="match status" value="1"/>
</dbReference>
<evidence type="ECO:0000313" key="12">
    <source>
        <dbReference type="EMBL" id="CAA6814657.1"/>
    </source>
</evidence>
<evidence type="ECO:0000256" key="3">
    <source>
        <dbReference type="ARBA" id="ARBA00014962"/>
    </source>
</evidence>
<evidence type="ECO:0000256" key="5">
    <source>
        <dbReference type="ARBA" id="ARBA00022475"/>
    </source>
</evidence>
<dbReference type="Pfam" id="PF02699">
    <property type="entry name" value="YajC"/>
    <property type="match status" value="1"/>
</dbReference>
<dbReference type="PRINTS" id="PR01853">
    <property type="entry name" value="YAJCTRNLCASE"/>
</dbReference>
<keyword evidence="10 11" id="KW-0472">Membrane</keyword>
<gene>
    <name evidence="12" type="ORF">HELGO_WM8299</name>
</gene>
<name>A0A6S6TDY7_9BACT</name>
<keyword evidence="8 11" id="KW-1133">Transmembrane helix</keyword>
<evidence type="ECO:0000256" key="4">
    <source>
        <dbReference type="ARBA" id="ARBA00022448"/>
    </source>
</evidence>
<sequence length="90" mass="10270">MSNSASFVDLLLPFVFFFAIFYFLVIRPQQKSQKSHKEMLESLKRGDTIVTNGGLIVKVLKNEATFIKAELDAGIEVKIDKEFISKKKED</sequence>
<evidence type="ECO:0000256" key="8">
    <source>
        <dbReference type="ARBA" id="ARBA00022989"/>
    </source>
</evidence>
<keyword evidence="5" id="KW-1003">Cell membrane</keyword>
<dbReference type="PANTHER" id="PTHR33909">
    <property type="entry name" value="SEC TRANSLOCON ACCESSORY COMPLEX SUBUNIT YAJC"/>
    <property type="match status" value="1"/>
</dbReference>
<dbReference type="AlphaFoldDB" id="A0A6S6TDY7"/>
<evidence type="ECO:0000256" key="7">
    <source>
        <dbReference type="ARBA" id="ARBA00022927"/>
    </source>
</evidence>
<dbReference type="InterPro" id="IPR003849">
    <property type="entry name" value="Preprotein_translocase_YajC"/>
</dbReference>
<dbReference type="PANTHER" id="PTHR33909:SF1">
    <property type="entry name" value="SEC TRANSLOCON ACCESSORY COMPLEX SUBUNIT YAJC"/>
    <property type="match status" value="1"/>
</dbReference>
<reference evidence="12" key="1">
    <citation type="submission" date="2020-01" db="EMBL/GenBank/DDBJ databases">
        <authorList>
            <person name="Meier V. D."/>
            <person name="Meier V D."/>
        </authorList>
    </citation>
    <scope>NUCLEOTIDE SEQUENCE</scope>
    <source>
        <strain evidence="12">HLG_WM_MAG_12</strain>
    </source>
</reference>
<dbReference type="EMBL" id="CACVAW010000061">
    <property type="protein sequence ID" value="CAA6814657.1"/>
    <property type="molecule type" value="Genomic_DNA"/>
</dbReference>
<protein>
    <recommendedName>
        <fullName evidence="3">Sec translocon accessory complex subunit YajC</fullName>
    </recommendedName>
</protein>
<keyword evidence="7" id="KW-0653">Protein transport</keyword>
<evidence type="ECO:0000256" key="10">
    <source>
        <dbReference type="ARBA" id="ARBA00023136"/>
    </source>
</evidence>